<proteinExistence type="inferred from homology"/>
<dbReference type="PANTHER" id="PTHR35936">
    <property type="entry name" value="MEMBRANE-BOUND LYTIC MUREIN TRANSGLYCOSYLASE F"/>
    <property type="match status" value="1"/>
</dbReference>
<evidence type="ECO:0000256" key="2">
    <source>
        <dbReference type="ARBA" id="ARBA00022729"/>
    </source>
</evidence>
<evidence type="ECO:0000313" key="7">
    <source>
        <dbReference type="Proteomes" id="UP000252795"/>
    </source>
</evidence>
<comment type="caution">
    <text evidence="6">The sequence shown here is derived from an EMBL/GenBank/DDBJ whole genome shotgun (WGS) entry which is preliminary data.</text>
</comment>
<evidence type="ECO:0000313" key="6">
    <source>
        <dbReference type="EMBL" id="RCW35559.1"/>
    </source>
</evidence>
<organism evidence="6 7">
    <name type="scientific">Marinobacter nauticus</name>
    <name type="common">Marinobacter hydrocarbonoclasticus</name>
    <name type="synonym">Marinobacter aquaeolei</name>
    <dbReference type="NCBI Taxonomy" id="2743"/>
    <lineage>
        <taxon>Bacteria</taxon>
        <taxon>Pseudomonadati</taxon>
        <taxon>Pseudomonadota</taxon>
        <taxon>Gammaproteobacteria</taxon>
        <taxon>Pseudomonadales</taxon>
        <taxon>Marinobacteraceae</taxon>
        <taxon>Marinobacter</taxon>
    </lineage>
</organism>
<accession>A0A368V393</accession>
<gene>
    <name evidence="6" type="ORF">DET51_104177</name>
    <name evidence="5" type="ORF">DET64_104177</name>
</gene>
<evidence type="ECO:0000256" key="3">
    <source>
        <dbReference type="SAM" id="SignalP"/>
    </source>
</evidence>
<dbReference type="EMBL" id="QPJB01000004">
    <property type="protein sequence ID" value="RCW35559.1"/>
    <property type="molecule type" value="Genomic_DNA"/>
</dbReference>
<dbReference type="InterPro" id="IPR001638">
    <property type="entry name" value="Solute-binding_3/MltF_N"/>
</dbReference>
<evidence type="ECO:0000259" key="4">
    <source>
        <dbReference type="Pfam" id="PF00497"/>
    </source>
</evidence>
<keyword evidence="8" id="KW-1185">Reference proteome</keyword>
<dbReference type="SUPFAM" id="SSF53850">
    <property type="entry name" value="Periplasmic binding protein-like II"/>
    <property type="match status" value="1"/>
</dbReference>
<dbReference type="Proteomes" id="UP000253065">
    <property type="component" value="Unassembled WGS sequence"/>
</dbReference>
<comment type="similarity">
    <text evidence="1">Belongs to the bacterial solute-binding protein 3 family.</text>
</comment>
<feature type="chain" id="PRO_5016777162" evidence="3">
    <location>
        <begin position="33"/>
        <end position="276"/>
    </location>
</feature>
<name>A0A368V393_MARNT</name>
<feature type="domain" description="Solute-binding protein family 3/N-terminal" evidence="4">
    <location>
        <begin position="41"/>
        <end position="268"/>
    </location>
</feature>
<evidence type="ECO:0000313" key="8">
    <source>
        <dbReference type="Proteomes" id="UP000253065"/>
    </source>
</evidence>
<dbReference type="EMBL" id="QNSA01000004">
    <property type="protein sequence ID" value="RBP75028.1"/>
    <property type="molecule type" value="Genomic_DNA"/>
</dbReference>
<dbReference type="Pfam" id="PF00497">
    <property type="entry name" value="SBP_bac_3"/>
    <property type="match status" value="1"/>
</dbReference>
<evidence type="ECO:0000256" key="1">
    <source>
        <dbReference type="ARBA" id="ARBA00010333"/>
    </source>
</evidence>
<protein>
    <submittedName>
        <fullName evidence="6">Amino acid ABC transporter substrate-binding protein (PAAT family)</fullName>
    </submittedName>
</protein>
<dbReference type="Proteomes" id="UP000252795">
    <property type="component" value="Unassembled WGS sequence"/>
</dbReference>
<feature type="signal peptide" evidence="3">
    <location>
        <begin position="1"/>
        <end position="32"/>
    </location>
</feature>
<dbReference type="RefSeq" id="WP_423794429.1">
    <property type="nucleotide sequence ID" value="NZ_CALIOX010000008.1"/>
</dbReference>
<dbReference type="Gene3D" id="3.40.190.10">
    <property type="entry name" value="Periplasmic binding protein-like II"/>
    <property type="match status" value="2"/>
</dbReference>
<keyword evidence="2 3" id="KW-0732">Signal</keyword>
<sequence length="276" mass="31467">MLKIRCNRVSSKAHKSWYALLFLLCASFGLRAAPLSECSTLRVSGNPEYPPLLWPSVASPDLLNGAVPQFLRELVEPLGIKVNVRNIGSWARVQRLAELGEIDLVAGAFITAERLGYLDYILPPMMHLDTNVWVPRRRMFEYRHWPDLEGKQGSTLIDNSFGERFDSFAADHLDILGVRSIHQSYLMADIGRIDYVLYELLQGRAKLARYGMSNDFVALEPPVSREGLFFAFPKLSRCNSKALREAFAARLLELTEQGRLEELIEEYLIRYTEEGR</sequence>
<reference evidence="6 7" key="1">
    <citation type="submission" date="2018-07" db="EMBL/GenBank/DDBJ databases">
        <title>Freshwater and sediment microbial communities from various areas in North America, analyzing microbe dynamics in response to fracking.</title>
        <authorList>
            <person name="Lamendella R."/>
        </authorList>
    </citation>
    <scope>NUCLEOTIDE SEQUENCE [LARGE SCALE GENOMIC DNA]</scope>
    <source>
        <strain evidence="6 7">114E</strain>
        <strain evidence="5 8">114E_o</strain>
    </source>
</reference>
<evidence type="ECO:0000313" key="5">
    <source>
        <dbReference type="EMBL" id="RBP75028.1"/>
    </source>
</evidence>
<dbReference type="AlphaFoldDB" id="A0A368V393"/>
<dbReference type="PANTHER" id="PTHR35936:SF6">
    <property type="entry name" value="AMINO ACID ABC TRANSPORTER SUBSTRATE-BINDING PAAT FAMILY PROTEIN"/>
    <property type="match status" value="1"/>
</dbReference>